<keyword evidence="4" id="KW-0804">Transcription</keyword>
<dbReference type="SUPFAM" id="SSF53850">
    <property type="entry name" value="Periplasmic binding protein-like II"/>
    <property type="match status" value="1"/>
</dbReference>
<dbReference type="Pfam" id="PF00126">
    <property type="entry name" value="HTH_1"/>
    <property type="match status" value="1"/>
</dbReference>
<protein>
    <submittedName>
        <fullName evidence="6">Transcriptional regulator, LysR family</fullName>
    </submittedName>
</protein>
<dbReference type="RefSeq" id="WP_015792693.1">
    <property type="nucleotide sequence ID" value="NC_013131.1"/>
</dbReference>
<dbReference type="GO" id="GO:0003700">
    <property type="term" value="F:DNA-binding transcription factor activity"/>
    <property type="evidence" value="ECO:0007669"/>
    <property type="project" value="InterPro"/>
</dbReference>
<dbReference type="EMBL" id="CP001700">
    <property type="protein sequence ID" value="ACU72964.1"/>
    <property type="molecule type" value="Genomic_DNA"/>
</dbReference>
<dbReference type="Gene3D" id="1.10.10.10">
    <property type="entry name" value="Winged helix-like DNA-binding domain superfamily/Winged helix DNA-binding domain"/>
    <property type="match status" value="1"/>
</dbReference>
<dbReference type="PANTHER" id="PTHR30346">
    <property type="entry name" value="TRANSCRIPTIONAL DUAL REGULATOR HCAR-RELATED"/>
    <property type="match status" value="1"/>
</dbReference>
<evidence type="ECO:0000256" key="2">
    <source>
        <dbReference type="ARBA" id="ARBA00023015"/>
    </source>
</evidence>
<dbReference type="OrthoDB" id="4131546at2"/>
<evidence type="ECO:0000259" key="5">
    <source>
        <dbReference type="PROSITE" id="PS50931"/>
    </source>
</evidence>
<gene>
    <name evidence="6" type="ordered locus">Caci_4100</name>
</gene>
<evidence type="ECO:0000256" key="1">
    <source>
        <dbReference type="ARBA" id="ARBA00009437"/>
    </source>
</evidence>
<accession>C7QGB9</accession>
<dbReference type="STRING" id="479433.Caci_4100"/>
<dbReference type="PANTHER" id="PTHR30346:SF29">
    <property type="entry name" value="LYSR SUBSTRATE-BINDING"/>
    <property type="match status" value="1"/>
</dbReference>
<keyword evidence="3" id="KW-0238">DNA-binding</keyword>
<reference evidence="6 7" key="1">
    <citation type="journal article" date="2009" name="Stand. Genomic Sci.">
        <title>Complete genome sequence of Catenulispora acidiphila type strain (ID 139908).</title>
        <authorList>
            <person name="Copeland A."/>
            <person name="Lapidus A."/>
            <person name="Glavina Del Rio T."/>
            <person name="Nolan M."/>
            <person name="Lucas S."/>
            <person name="Chen F."/>
            <person name="Tice H."/>
            <person name="Cheng J.F."/>
            <person name="Bruce D."/>
            <person name="Goodwin L."/>
            <person name="Pitluck S."/>
            <person name="Mikhailova N."/>
            <person name="Pati A."/>
            <person name="Ivanova N."/>
            <person name="Mavromatis K."/>
            <person name="Chen A."/>
            <person name="Palaniappan K."/>
            <person name="Chain P."/>
            <person name="Land M."/>
            <person name="Hauser L."/>
            <person name="Chang Y.J."/>
            <person name="Jeffries C.D."/>
            <person name="Chertkov O."/>
            <person name="Brettin T."/>
            <person name="Detter J.C."/>
            <person name="Han C."/>
            <person name="Ali Z."/>
            <person name="Tindall B.J."/>
            <person name="Goker M."/>
            <person name="Bristow J."/>
            <person name="Eisen J.A."/>
            <person name="Markowitz V."/>
            <person name="Hugenholtz P."/>
            <person name="Kyrpides N.C."/>
            <person name="Klenk H.P."/>
        </authorList>
    </citation>
    <scope>NUCLEOTIDE SEQUENCE [LARGE SCALE GENOMIC DNA]</scope>
    <source>
        <strain evidence="7">DSM 44928 / JCM 14897 / NBRC 102108 / NRRL B-24433 / ID139908</strain>
    </source>
</reference>
<organism evidence="6 7">
    <name type="scientific">Catenulispora acidiphila (strain DSM 44928 / JCM 14897 / NBRC 102108 / NRRL B-24433 / ID139908)</name>
    <dbReference type="NCBI Taxonomy" id="479433"/>
    <lineage>
        <taxon>Bacteria</taxon>
        <taxon>Bacillati</taxon>
        <taxon>Actinomycetota</taxon>
        <taxon>Actinomycetes</taxon>
        <taxon>Catenulisporales</taxon>
        <taxon>Catenulisporaceae</taxon>
        <taxon>Catenulispora</taxon>
    </lineage>
</organism>
<dbReference type="InterPro" id="IPR036390">
    <property type="entry name" value="WH_DNA-bd_sf"/>
</dbReference>
<dbReference type="eggNOG" id="COG0583">
    <property type="taxonomic scope" value="Bacteria"/>
</dbReference>
<dbReference type="GO" id="GO:0032993">
    <property type="term" value="C:protein-DNA complex"/>
    <property type="evidence" value="ECO:0007669"/>
    <property type="project" value="TreeGrafter"/>
</dbReference>
<evidence type="ECO:0000256" key="4">
    <source>
        <dbReference type="ARBA" id="ARBA00023163"/>
    </source>
</evidence>
<dbReference type="AlphaFoldDB" id="C7QGB9"/>
<evidence type="ECO:0000313" key="7">
    <source>
        <dbReference type="Proteomes" id="UP000000851"/>
    </source>
</evidence>
<feature type="domain" description="HTH lysR-type" evidence="5">
    <location>
        <begin position="2"/>
        <end position="59"/>
    </location>
</feature>
<proteinExistence type="inferred from homology"/>
<dbReference type="KEGG" id="cai:Caci_4100"/>
<dbReference type="HOGENOM" id="CLU_039613_6_0_11"/>
<sequence>MIDVRRLRLLRELSVQGTVTAAAEALHLTGPAVSQQLAALEKEAGVPLLEKHGRTLRLTYAGQRLVEHADVILGNLAAADAELQALRAGQRGTVLITAFPSAARVLLPPLWQLLAQDSEAEVGDVGAMRPELRITEAEPDVSVEMLRRRETDIAVAHAYSLLPRPLPPGCEQHRLMEEPVYLALHPDTAAAHDLTPHQPAELADFRDEGWLLPDPRTYCHELTRRACGAAGFVPSPIAAATDFSVLTALVAARAGVALVPRMALPADTRGVSLHPLTAPVTRSVYALARSGEAGQPRLSRVLEGLQTVALNQYSVTAFV</sequence>
<evidence type="ECO:0000313" key="6">
    <source>
        <dbReference type="EMBL" id="ACU72964.1"/>
    </source>
</evidence>
<dbReference type="InterPro" id="IPR036388">
    <property type="entry name" value="WH-like_DNA-bd_sf"/>
</dbReference>
<keyword evidence="2" id="KW-0805">Transcription regulation</keyword>
<dbReference type="GO" id="GO:0003677">
    <property type="term" value="F:DNA binding"/>
    <property type="evidence" value="ECO:0007669"/>
    <property type="project" value="UniProtKB-KW"/>
</dbReference>
<dbReference type="FunFam" id="1.10.10.10:FF:000001">
    <property type="entry name" value="LysR family transcriptional regulator"/>
    <property type="match status" value="1"/>
</dbReference>
<dbReference type="InParanoid" id="C7QGB9"/>
<name>C7QGB9_CATAD</name>
<dbReference type="SUPFAM" id="SSF46785">
    <property type="entry name" value="Winged helix' DNA-binding domain"/>
    <property type="match status" value="1"/>
</dbReference>
<dbReference type="PRINTS" id="PR00039">
    <property type="entry name" value="HTHLYSR"/>
</dbReference>
<evidence type="ECO:0000256" key="3">
    <source>
        <dbReference type="ARBA" id="ARBA00023125"/>
    </source>
</evidence>
<dbReference type="InterPro" id="IPR000847">
    <property type="entry name" value="LysR_HTH_N"/>
</dbReference>
<dbReference type="PROSITE" id="PS50931">
    <property type="entry name" value="HTH_LYSR"/>
    <property type="match status" value="1"/>
</dbReference>
<comment type="similarity">
    <text evidence="1">Belongs to the LysR transcriptional regulatory family.</text>
</comment>
<dbReference type="Pfam" id="PF03466">
    <property type="entry name" value="LysR_substrate"/>
    <property type="match status" value="1"/>
</dbReference>
<keyword evidence="7" id="KW-1185">Reference proteome</keyword>
<dbReference type="Proteomes" id="UP000000851">
    <property type="component" value="Chromosome"/>
</dbReference>
<dbReference type="InterPro" id="IPR005119">
    <property type="entry name" value="LysR_subst-bd"/>
</dbReference>
<dbReference type="Gene3D" id="3.40.190.10">
    <property type="entry name" value="Periplasmic binding protein-like II"/>
    <property type="match status" value="2"/>
</dbReference>